<reference evidence="2" key="1">
    <citation type="journal article" date="2023" name="G3 (Bethesda)">
        <title>Whole genome assembly and annotation of the endangered Caribbean coral Acropora cervicornis.</title>
        <authorList>
            <person name="Selwyn J.D."/>
            <person name="Vollmer S.V."/>
        </authorList>
    </citation>
    <scope>NUCLEOTIDE SEQUENCE</scope>
    <source>
        <strain evidence="2">K2</strain>
    </source>
</reference>
<dbReference type="EMBL" id="JARQWQ010000028">
    <property type="protein sequence ID" value="KAK2562420.1"/>
    <property type="molecule type" value="Genomic_DNA"/>
</dbReference>
<evidence type="ECO:0000313" key="3">
    <source>
        <dbReference type="Proteomes" id="UP001249851"/>
    </source>
</evidence>
<organism evidence="2 3">
    <name type="scientific">Acropora cervicornis</name>
    <name type="common">Staghorn coral</name>
    <dbReference type="NCBI Taxonomy" id="6130"/>
    <lineage>
        <taxon>Eukaryota</taxon>
        <taxon>Metazoa</taxon>
        <taxon>Cnidaria</taxon>
        <taxon>Anthozoa</taxon>
        <taxon>Hexacorallia</taxon>
        <taxon>Scleractinia</taxon>
        <taxon>Astrocoeniina</taxon>
        <taxon>Acroporidae</taxon>
        <taxon>Acropora</taxon>
    </lineage>
</organism>
<dbReference type="AlphaFoldDB" id="A0AAD9QK58"/>
<dbReference type="Proteomes" id="UP001249851">
    <property type="component" value="Unassembled WGS sequence"/>
</dbReference>
<feature type="compositionally biased region" description="Low complexity" evidence="1">
    <location>
        <begin position="180"/>
        <end position="199"/>
    </location>
</feature>
<feature type="region of interest" description="Disordered" evidence="1">
    <location>
        <begin position="1"/>
        <end position="23"/>
    </location>
</feature>
<sequence>MSPNYSASDSDSAATNGAPPRRYNRRAFSRTFVHIEKRLKAAPSKNALSKLKDMGRVKEIAFMKNHSSAEIKQLLTSHFPTLGNLDMARLRIISSYDRGHSMSIVHEGLPNGEKIMQLFGGDAKKKVFLYWSPGPSSSSVPAVSSPCTSTVTSTTNAVTSSSPSTIGSSHTSTPAPNHATSSTSTISSTNSSSTTTTSTLAAPVSSGSTNLASIASPMSRPINSRETRRYLEHLATVSSLRHSTSDTDDNNDEAELLQSPFSHDVIEIDDPSPQSVSTQVSRWSRFQSNTGFMVKPFHGNGLKAKFSLIVILTRREQYAKWRRESKEQEEEFARVQTQEYGKGNQEEQEHETNKDTEVSRIIGNQEEQEQETNKDTEVSLIKGNQEEQEQETNKDI</sequence>
<accession>A0AAD9QK58</accession>
<feature type="compositionally biased region" description="Low complexity" evidence="1">
    <location>
        <begin position="136"/>
        <end position="173"/>
    </location>
</feature>
<evidence type="ECO:0000313" key="2">
    <source>
        <dbReference type="EMBL" id="KAK2562420.1"/>
    </source>
</evidence>
<proteinExistence type="predicted"/>
<keyword evidence="3" id="KW-1185">Reference proteome</keyword>
<comment type="caution">
    <text evidence="2">The sequence shown here is derived from an EMBL/GenBank/DDBJ whole genome shotgun (WGS) entry which is preliminary data.</text>
</comment>
<feature type="compositionally biased region" description="Basic and acidic residues" evidence="1">
    <location>
        <begin position="344"/>
        <end position="358"/>
    </location>
</feature>
<gene>
    <name evidence="2" type="ORF">P5673_014072</name>
</gene>
<evidence type="ECO:0000256" key="1">
    <source>
        <dbReference type="SAM" id="MobiDB-lite"/>
    </source>
</evidence>
<name>A0AAD9QK58_ACRCE</name>
<protein>
    <submittedName>
        <fullName evidence="2">Uncharacterized protein</fullName>
    </submittedName>
</protein>
<reference evidence="2" key="2">
    <citation type="journal article" date="2023" name="Science">
        <title>Genomic signatures of disease resistance in endangered staghorn corals.</title>
        <authorList>
            <person name="Vollmer S.V."/>
            <person name="Selwyn J.D."/>
            <person name="Despard B.A."/>
            <person name="Roesel C.L."/>
        </authorList>
    </citation>
    <scope>NUCLEOTIDE SEQUENCE</scope>
    <source>
        <strain evidence="2">K2</strain>
    </source>
</reference>
<feature type="region of interest" description="Disordered" evidence="1">
    <location>
        <begin position="324"/>
        <end position="396"/>
    </location>
</feature>
<feature type="region of interest" description="Disordered" evidence="1">
    <location>
        <begin position="136"/>
        <end position="224"/>
    </location>
</feature>
<feature type="compositionally biased region" description="Polar residues" evidence="1">
    <location>
        <begin position="1"/>
        <end position="15"/>
    </location>
</feature>